<keyword evidence="2" id="KW-0479">Metal-binding</keyword>
<organism evidence="8 9">
    <name type="scientific">Flagellimonas algicola</name>
    <dbReference type="NCBI Taxonomy" id="2583815"/>
    <lineage>
        <taxon>Bacteria</taxon>
        <taxon>Pseudomonadati</taxon>
        <taxon>Bacteroidota</taxon>
        <taxon>Flavobacteriia</taxon>
        <taxon>Flavobacteriales</taxon>
        <taxon>Flavobacteriaceae</taxon>
        <taxon>Flagellimonas</taxon>
    </lineage>
</organism>
<keyword evidence="4 5" id="KW-0119">Carbohydrate metabolism</keyword>
<evidence type="ECO:0000256" key="2">
    <source>
        <dbReference type="ARBA" id="ARBA00022723"/>
    </source>
</evidence>
<feature type="chain" id="PRO_5045778284" evidence="6">
    <location>
        <begin position="22"/>
        <end position="418"/>
    </location>
</feature>
<evidence type="ECO:0000313" key="8">
    <source>
        <dbReference type="EMBL" id="TMU50728.1"/>
    </source>
</evidence>
<dbReference type="Proteomes" id="UP000751614">
    <property type="component" value="Unassembled WGS sequence"/>
</dbReference>
<feature type="domain" description="Amidohydrolase-related" evidence="7">
    <location>
        <begin position="73"/>
        <end position="411"/>
    </location>
</feature>
<dbReference type="InterPro" id="IPR032466">
    <property type="entry name" value="Metal_Hydrolase"/>
</dbReference>
<dbReference type="InterPro" id="IPR003764">
    <property type="entry name" value="GlcNAc_6-P_deAcase"/>
</dbReference>
<evidence type="ECO:0000313" key="9">
    <source>
        <dbReference type="Proteomes" id="UP000751614"/>
    </source>
</evidence>
<dbReference type="EC" id="3.5.1.25" evidence="8"/>
<dbReference type="NCBIfam" id="TIGR00221">
    <property type="entry name" value="nagA"/>
    <property type="match status" value="1"/>
</dbReference>
<keyword evidence="3 5" id="KW-0378">Hydrolase</keyword>
<evidence type="ECO:0000256" key="6">
    <source>
        <dbReference type="SAM" id="SignalP"/>
    </source>
</evidence>
<reference evidence="8 9" key="1">
    <citation type="submission" date="2019-05" db="EMBL/GenBank/DDBJ databases">
        <title>Flagellimonas sp. AsT0115, sp. nov., isolated from a marine red algae, Asparagopsis taxiformis.</title>
        <authorList>
            <person name="Kim J."/>
            <person name="Jeong S.E."/>
            <person name="Jeon C.O."/>
        </authorList>
    </citation>
    <scope>NUCLEOTIDE SEQUENCE [LARGE SCALE GENOMIC DNA]</scope>
    <source>
        <strain evidence="8 9">AsT0115</strain>
    </source>
</reference>
<keyword evidence="6" id="KW-0732">Signal</keyword>
<dbReference type="InterPro" id="IPR006680">
    <property type="entry name" value="Amidohydro-rel"/>
</dbReference>
<dbReference type="SUPFAM" id="SSF51338">
    <property type="entry name" value="Composite domain of metallo-dependent hydrolases"/>
    <property type="match status" value="1"/>
</dbReference>
<protein>
    <submittedName>
        <fullName evidence="8">N-acetylglucosamine-6-phosphate deacetylase</fullName>
        <ecNumber evidence="8">3.5.1.25</ecNumber>
    </submittedName>
</protein>
<dbReference type="EMBL" id="VCNI01000004">
    <property type="protein sequence ID" value="TMU50728.1"/>
    <property type="molecule type" value="Genomic_DNA"/>
</dbReference>
<gene>
    <name evidence="8" type="primary">nagA</name>
    <name evidence="8" type="ORF">FGG15_18180</name>
</gene>
<dbReference type="SUPFAM" id="SSF51556">
    <property type="entry name" value="Metallo-dependent hydrolases"/>
    <property type="match status" value="1"/>
</dbReference>
<proteinExistence type="inferred from homology"/>
<dbReference type="PANTHER" id="PTHR11113:SF14">
    <property type="entry name" value="N-ACETYLGLUCOSAMINE-6-PHOSPHATE DEACETYLASE"/>
    <property type="match status" value="1"/>
</dbReference>
<comment type="similarity">
    <text evidence="1 5">Belongs to the metallo-dependent hydrolases superfamily. NagA family.</text>
</comment>
<sequence length="418" mass="46349">MNKKLSIFLFYNFLFLSAALAHFQKDGTSTDNILEDVILYSDGQLIDLKFSNGKISEILPKKTQKGPNNFQIYVAPGLIDQQVNGYLSHSFVSNDLNKEKLNKITQRLWENGITTFFPTLTSESSQVLLQSFSNLDHILGDTQLAQSIPGFHLEGPYISSLDGFRGVHNPKHIRNPDWKELKTWIKASGNKIKIITLAPELDGSMELIKKCVAHNIKVALGHTTANAEQINEAVKLGASLSTHLGNGCANMIHRHYNPIWPQLSNDGLTISVIADGFHLTRDEIRTFFKVKGPTNIMLVSDITRWGGMPSGKYRDFDKEIVVTTSGAIMMPSENVLAGASFLITKGIEKMIEYTGCSLAEAIEMATTNPARAIGLNDRGTITRGKRADLICFTYEKGKFEIIKTIVGGKVVFDKMIKP</sequence>
<dbReference type="PANTHER" id="PTHR11113">
    <property type="entry name" value="N-ACETYLGLUCOSAMINE-6-PHOSPHATE DEACETYLASE"/>
    <property type="match status" value="1"/>
</dbReference>
<evidence type="ECO:0000256" key="1">
    <source>
        <dbReference type="ARBA" id="ARBA00010716"/>
    </source>
</evidence>
<keyword evidence="9" id="KW-1185">Reference proteome</keyword>
<dbReference type="Gene3D" id="3.20.20.140">
    <property type="entry name" value="Metal-dependent hydrolases"/>
    <property type="match status" value="1"/>
</dbReference>
<dbReference type="Gene3D" id="2.30.40.10">
    <property type="entry name" value="Urease, subunit C, domain 1"/>
    <property type="match status" value="1"/>
</dbReference>
<dbReference type="GO" id="GO:0008448">
    <property type="term" value="F:N-acetylglucosamine-6-phosphate deacetylase activity"/>
    <property type="evidence" value="ECO:0007669"/>
    <property type="project" value="UniProtKB-EC"/>
</dbReference>
<comment type="caution">
    <text evidence="8">The sequence shown here is derived from an EMBL/GenBank/DDBJ whole genome shotgun (WGS) entry which is preliminary data.</text>
</comment>
<name>A0ABY2WH62_9FLAO</name>
<evidence type="ECO:0000256" key="4">
    <source>
        <dbReference type="ARBA" id="ARBA00023277"/>
    </source>
</evidence>
<accession>A0ABY2WH62</accession>
<evidence type="ECO:0000259" key="7">
    <source>
        <dbReference type="Pfam" id="PF01979"/>
    </source>
</evidence>
<feature type="signal peptide" evidence="6">
    <location>
        <begin position="1"/>
        <end position="21"/>
    </location>
</feature>
<dbReference type="Pfam" id="PF01979">
    <property type="entry name" value="Amidohydro_1"/>
    <property type="match status" value="1"/>
</dbReference>
<evidence type="ECO:0000256" key="5">
    <source>
        <dbReference type="PIRNR" id="PIRNR038994"/>
    </source>
</evidence>
<dbReference type="PIRSF" id="PIRSF038994">
    <property type="entry name" value="NagA"/>
    <property type="match status" value="1"/>
</dbReference>
<evidence type="ECO:0000256" key="3">
    <source>
        <dbReference type="ARBA" id="ARBA00022801"/>
    </source>
</evidence>
<dbReference type="RefSeq" id="WP_138839016.1">
    <property type="nucleotide sequence ID" value="NZ_VCNI01000004.1"/>
</dbReference>
<dbReference type="InterPro" id="IPR011059">
    <property type="entry name" value="Metal-dep_hydrolase_composite"/>
</dbReference>